<evidence type="ECO:0000313" key="2">
    <source>
        <dbReference type="EMBL" id="PCS23312.1"/>
    </source>
</evidence>
<gene>
    <name evidence="2" type="ORF">BTN49_1309</name>
</gene>
<dbReference type="EMBL" id="NBYY01000011">
    <property type="protein sequence ID" value="PCS23312.1"/>
    <property type="molecule type" value="Genomic_DNA"/>
</dbReference>
<evidence type="ECO:0000313" key="3">
    <source>
        <dbReference type="Proteomes" id="UP000219020"/>
    </source>
</evidence>
<reference evidence="3" key="1">
    <citation type="submission" date="2017-04" db="EMBL/GenBank/DDBJ databases">
        <title>Genome evolution of the luminous symbionts of deep sea anglerfish.</title>
        <authorList>
            <person name="Hendry T.A."/>
        </authorList>
    </citation>
    <scope>NUCLEOTIDE SEQUENCE [LARGE SCALE GENOMIC DNA]</scope>
</reference>
<proteinExistence type="predicted"/>
<comment type="caution">
    <text evidence="2">The sequence shown here is derived from an EMBL/GenBank/DDBJ whole genome shotgun (WGS) entry which is preliminary data.</text>
</comment>
<feature type="domain" description="Transposase DDE" evidence="1">
    <location>
        <begin position="17"/>
        <end position="98"/>
    </location>
</feature>
<dbReference type="InterPro" id="IPR025668">
    <property type="entry name" value="Tnp_DDE_dom"/>
</dbReference>
<dbReference type="AlphaFoldDB" id="A0A2A5T569"/>
<name>A0A2A5T569_9GAMM</name>
<accession>A0A2A5T569</accession>
<dbReference type="Pfam" id="PF13612">
    <property type="entry name" value="DDE_Tnp_1_3"/>
    <property type="match status" value="1"/>
</dbReference>
<sequence length="101" mass="11572">MQDILVPLCSYLTHRQSRPTGITFVDSSKIQVYHNLCILRHQLFKDTVKQGKGTMGWFYGFKSYLIINDQSGIISIKVTTSNVDDRKPISETAEELWGVYT</sequence>
<keyword evidence="3" id="KW-1185">Reference proteome</keyword>
<evidence type="ECO:0000259" key="1">
    <source>
        <dbReference type="Pfam" id="PF13612"/>
    </source>
</evidence>
<organism evidence="2 3">
    <name type="scientific">Candidatus Enterovibrio escicola</name>
    <dbReference type="NCBI Taxonomy" id="1927127"/>
    <lineage>
        <taxon>Bacteria</taxon>
        <taxon>Pseudomonadati</taxon>
        <taxon>Pseudomonadota</taxon>
        <taxon>Gammaproteobacteria</taxon>
        <taxon>Vibrionales</taxon>
        <taxon>Vibrionaceae</taxon>
        <taxon>Enterovibrio</taxon>
    </lineage>
</organism>
<dbReference type="Proteomes" id="UP000219020">
    <property type="component" value="Unassembled WGS sequence"/>
</dbReference>
<protein>
    <submittedName>
        <fullName evidence="2">Mobile element protein</fullName>
    </submittedName>
</protein>